<protein>
    <recommendedName>
        <fullName evidence="8">Riboflavin biosynthesis protein RibD</fullName>
        <ecNumber evidence="7">1.1.1.193</ecNumber>
        <ecNumber evidence="6">3.5.4.26</ecNumber>
    </recommendedName>
</protein>
<dbReference type="Proteomes" id="UP000179145">
    <property type="component" value="Chromosome"/>
</dbReference>
<reference evidence="14 15" key="1">
    <citation type="journal article" date="2016" name="Microb. Cell Fact.">
        <title>Dissection of exopolysaccharide biosynthesis in Kozakia baliensis.</title>
        <authorList>
            <person name="Brandt J.U."/>
            <person name="Jakob F."/>
            <person name="Behr J."/>
            <person name="Geissler A.J."/>
            <person name="Vogel R.F."/>
        </authorList>
    </citation>
    <scope>NUCLEOTIDE SEQUENCE [LARGE SCALE GENOMIC DNA]</scope>
    <source>
        <strain evidence="14 15">DSM 14400</strain>
    </source>
</reference>
<dbReference type="eggNOG" id="COG0117">
    <property type="taxonomic scope" value="Bacteria"/>
</dbReference>
<organism evidence="14 15">
    <name type="scientific">Kozakia baliensis</name>
    <dbReference type="NCBI Taxonomy" id="153496"/>
    <lineage>
        <taxon>Bacteria</taxon>
        <taxon>Pseudomonadati</taxon>
        <taxon>Pseudomonadota</taxon>
        <taxon>Alphaproteobacteria</taxon>
        <taxon>Acetobacterales</taxon>
        <taxon>Acetobacteraceae</taxon>
        <taxon>Kozakia</taxon>
    </lineage>
</organism>
<sequence>MGHGFHEALKAASAHLGATSPNPAVGCTLLDETGKILITAAHHRAGSLHAEALALAQAREQGVLEQARTALVTLEPCNHTGRTPPCSEALAQTAIENIWIGVSDPNPVAGGGAARLRQGGKNVMHLADIPALRPYYHDCVALLAPFNKRIMQGKAWVSVKQAVNVNGSMIPPAGSTTFTDAASLELAHRLRRATDAIVTGIGTVLADQPQLTVRRVPDHEQRGPRFLVICDRQGRLPSAYRDLMVSRGFHVLVSRDVRDVPHILAEHGVNWALVEAGPSLLGEIKRLDLWDDWLTIQQQATGPDRRLLRSKGPTPLHLILGDEITLERETPFYFEGMR</sequence>
<evidence type="ECO:0000256" key="2">
    <source>
        <dbReference type="ARBA" id="ARBA00004882"/>
    </source>
</evidence>
<name>A0A1D8UXH3_9PROT</name>
<comment type="similarity">
    <text evidence="4">In the N-terminal section; belongs to the cytidine and deoxycytidylate deaminase family.</text>
</comment>
<dbReference type="InterPro" id="IPR016192">
    <property type="entry name" value="APOBEC/CMP_deaminase_Zn-bd"/>
</dbReference>
<comment type="pathway">
    <text evidence="2">Cofactor biosynthesis; riboflavin biosynthesis; 5-amino-6-(D-ribitylamino)uracil from GTP: step 2/4.</text>
</comment>
<dbReference type="GO" id="GO:0008835">
    <property type="term" value="F:diaminohydroxyphosphoribosylaminopyrimidine deaminase activity"/>
    <property type="evidence" value="ECO:0007669"/>
    <property type="project" value="UniProtKB-EC"/>
</dbReference>
<dbReference type="Pfam" id="PF00383">
    <property type="entry name" value="dCMP_cyt_deam_1"/>
    <property type="match status" value="1"/>
</dbReference>
<dbReference type="InterPro" id="IPR002734">
    <property type="entry name" value="RibDG_C"/>
</dbReference>
<proteinExistence type="inferred from homology"/>
<keyword evidence="11" id="KW-0862">Zinc</keyword>
<dbReference type="SUPFAM" id="SSF53597">
    <property type="entry name" value="Dihydrofolate reductase-like"/>
    <property type="match status" value="1"/>
</dbReference>
<dbReference type="eggNOG" id="COG1985">
    <property type="taxonomic scope" value="Bacteria"/>
</dbReference>
<comment type="pathway">
    <text evidence="3">Cofactor biosynthesis; riboflavin biosynthesis; 5-amino-6-(D-ribitylamino)uracil from GTP: step 3/4.</text>
</comment>
<evidence type="ECO:0000256" key="12">
    <source>
        <dbReference type="ARBA" id="ARBA00023268"/>
    </source>
</evidence>
<keyword evidence="12" id="KW-0511">Multifunctional enzyme</keyword>
<evidence type="ECO:0000256" key="5">
    <source>
        <dbReference type="ARBA" id="ARBA00007417"/>
    </source>
</evidence>
<comment type="similarity">
    <text evidence="5">In the C-terminal section; belongs to the HTP reductase family.</text>
</comment>
<evidence type="ECO:0000256" key="11">
    <source>
        <dbReference type="ARBA" id="ARBA00022833"/>
    </source>
</evidence>
<gene>
    <name evidence="14" type="ORF">A0U89_12545</name>
</gene>
<dbReference type="PROSITE" id="PS00903">
    <property type="entry name" value="CYT_DCMP_DEAMINASES_1"/>
    <property type="match status" value="1"/>
</dbReference>
<accession>A0A1D8UXH3</accession>
<evidence type="ECO:0000256" key="8">
    <source>
        <dbReference type="ARBA" id="ARBA00019930"/>
    </source>
</evidence>
<dbReference type="EMBL" id="CP014674">
    <property type="protein sequence ID" value="AOX18330.1"/>
    <property type="molecule type" value="Genomic_DNA"/>
</dbReference>
<evidence type="ECO:0000259" key="13">
    <source>
        <dbReference type="PROSITE" id="PS51747"/>
    </source>
</evidence>
<dbReference type="EC" id="3.5.4.26" evidence="6"/>
<evidence type="ECO:0000256" key="9">
    <source>
        <dbReference type="ARBA" id="ARBA00022619"/>
    </source>
</evidence>
<comment type="function">
    <text evidence="1">Converts 2,5-diamino-6-(ribosylamino)-4(3h)-pyrimidinone 5'-phosphate into 5-amino-6-(ribosylamino)-2,4(1h,3h)-pyrimidinedione 5'-phosphate.</text>
</comment>
<feature type="domain" description="CMP/dCMP-type deaminase" evidence="13">
    <location>
        <begin position="1"/>
        <end position="124"/>
    </location>
</feature>
<dbReference type="GO" id="GO:0009231">
    <property type="term" value="P:riboflavin biosynthetic process"/>
    <property type="evidence" value="ECO:0007669"/>
    <property type="project" value="UniProtKB-UniPathway"/>
</dbReference>
<keyword evidence="15" id="KW-1185">Reference proteome</keyword>
<dbReference type="UniPathway" id="UPA00275">
    <property type="reaction ID" value="UER00401"/>
</dbReference>
<evidence type="ECO:0000256" key="7">
    <source>
        <dbReference type="ARBA" id="ARBA00013173"/>
    </source>
</evidence>
<evidence type="ECO:0000256" key="10">
    <source>
        <dbReference type="ARBA" id="ARBA00022723"/>
    </source>
</evidence>
<evidence type="ECO:0000313" key="15">
    <source>
        <dbReference type="Proteomes" id="UP000179145"/>
    </source>
</evidence>
<dbReference type="NCBIfam" id="TIGR00326">
    <property type="entry name" value="eubact_ribD"/>
    <property type="match status" value="1"/>
</dbReference>
<dbReference type="Pfam" id="PF01872">
    <property type="entry name" value="RibD_C"/>
    <property type="match status" value="1"/>
</dbReference>
<dbReference type="Gene3D" id="3.40.140.10">
    <property type="entry name" value="Cytidine Deaminase, domain 2"/>
    <property type="match status" value="1"/>
</dbReference>
<dbReference type="InterPro" id="IPR002125">
    <property type="entry name" value="CMP_dCMP_dom"/>
</dbReference>
<dbReference type="STRING" id="153496.A0U89_12545"/>
<keyword evidence="9" id="KW-0686">Riboflavin biosynthesis</keyword>
<dbReference type="InterPro" id="IPR004794">
    <property type="entry name" value="Eubact_RibD"/>
</dbReference>
<keyword evidence="10" id="KW-0479">Metal-binding</keyword>
<dbReference type="KEGG" id="kba:A0U89_12545"/>
<evidence type="ECO:0000256" key="1">
    <source>
        <dbReference type="ARBA" id="ARBA00002151"/>
    </source>
</evidence>
<dbReference type="AlphaFoldDB" id="A0A1D8UXH3"/>
<dbReference type="PROSITE" id="PS51747">
    <property type="entry name" value="CYT_DCMP_DEAMINASES_2"/>
    <property type="match status" value="1"/>
</dbReference>
<evidence type="ECO:0000256" key="3">
    <source>
        <dbReference type="ARBA" id="ARBA00004910"/>
    </source>
</evidence>
<dbReference type="InterPro" id="IPR016193">
    <property type="entry name" value="Cytidine_deaminase-like"/>
</dbReference>
<dbReference type="InterPro" id="IPR024072">
    <property type="entry name" value="DHFR-like_dom_sf"/>
</dbReference>
<dbReference type="CDD" id="cd01284">
    <property type="entry name" value="Riboflavin_deaminase-reductase"/>
    <property type="match status" value="1"/>
</dbReference>
<evidence type="ECO:0000256" key="4">
    <source>
        <dbReference type="ARBA" id="ARBA00005259"/>
    </source>
</evidence>
<dbReference type="Gene3D" id="3.40.430.10">
    <property type="entry name" value="Dihydrofolate Reductase, subunit A"/>
    <property type="match status" value="1"/>
</dbReference>
<dbReference type="GO" id="GO:0008270">
    <property type="term" value="F:zinc ion binding"/>
    <property type="evidence" value="ECO:0007669"/>
    <property type="project" value="InterPro"/>
</dbReference>
<dbReference type="SUPFAM" id="SSF53927">
    <property type="entry name" value="Cytidine deaminase-like"/>
    <property type="match status" value="1"/>
</dbReference>
<dbReference type="GO" id="GO:0008703">
    <property type="term" value="F:5-amino-6-(5-phosphoribosylamino)uracil reductase activity"/>
    <property type="evidence" value="ECO:0007669"/>
    <property type="project" value="UniProtKB-EC"/>
</dbReference>
<evidence type="ECO:0000313" key="14">
    <source>
        <dbReference type="EMBL" id="AOX18330.1"/>
    </source>
</evidence>
<dbReference type="EC" id="1.1.1.193" evidence="7"/>
<evidence type="ECO:0000256" key="6">
    <source>
        <dbReference type="ARBA" id="ARBA00012766"/>
    </source>
</evidence>